<dbReference type="InParanoid" id="E8QY41"/>
<dbReference type="OrthoDB" id="291347at2"/>
<dbReference type="Proteomes" id="UP000008631">
    <property type="component" value="Chromosome"/>
</dbReference>
<dbReference type="HOGENOM" id="CLU_175450_0_0_0"/>
<sequence>MIERDQSEFEEQNGNIEQGNTFGDQPAEAIDFNNPSDIFLSMRAQNIELLKVAAQVTGVSALSGPLKPNEIKNALKNLWEVYSELYEWIDPEEIEDDEEDDDEEDED</sequence>
<evidence type="ECO:0000256" key="1">
    <source>
        <dbReference type="SAM" id="MobiDB-lite"/>
    </source>
</evidence>
<feature type="compositionally biased region" description="Polar residues" evidence="1">
    <location>
        <begin position="12"/>
        <end position="23"/>
    </location>
</feature>
<protein>
    <submittedName>
        <fullName evidence="2">Uncharacterized protein</fullName>
    </submittedName>
</protein>
<reference key="1">
    <citation type="submission" date="2010-11" db="EMBL/GenBank/DDBJ databases">
        <title>The complete sequence of chromosome of Isophaera pallida ATCC 43644.</title>
        <authorList>
            <consortium name="US DOE Joint Genome Institute (JGI-PGF)"/>
            <person name="Lucas S."/>
            <person name="Copeland A."/>
            <person name="Lapidus A."/>
            <person name="Bruce D."/>
            <person name="Goodwin L."/>
            <person name="Pitluck S."/>
            <person name="Kyrpides N."/>
            <person name="Mavromatis K."/>
            <person name="Pagani I."/>
            <person name="Ivanova N."/>
            <person name="Saunders E."/>
            <person name="Brettin T."/>
            <person name="Detter J.C."/>
            <person name="Han C."/>
            <person name="Tapia R."/>
            <person name="Land M."/>
            <person name="Hauser L."/>
            <person name="Markowitz V."/>
            <person name="Cheng J.-F."/>
            <person name="Hugenholtz P."/>
            <person name="Woyke T."/>
            <person name="Wu D."/>
            <person name="Eisen J.A."/>
        </authorList>
    </citation>
    <scope>NUCLEOTIDE SEQUENCE</scope>
    <source>
        <strain>ATCC 43644</strain>
    </source>
</reference>
<feature type="region of interest" description="Disordered" evidence="1">
    <location>
        <begin position="1"/>
        <end position="29"/>
    </location>
</feature>
<gene>
    <name evidence="2" type="ordered locus">Isop_1446</name>
</gene>
<dbReference type="eggNOG" id="ENOG502ZM91">
    <property type="taxonomic scope" value="Bacteria"/>
</dbReference>
<evidence type="ECO:0000313" key="2">
    <source>
        <dbReference type="EMBL" id="ADV62031.1"/>
    </source>
</evidence>
<proteinExistence type="predicted"/>
<evidence type="ECO:0000313" key="3">
    <source>
        <dbReference type="Proteomes" id="UP000008631"/>
    </source>
</evidence>
<keyword evidence="3" id="KW-1185">Reference proteome</keyword>
<accession>E8QY41</accession>
<dbReference type="KEGG" id="ipa:Isop_1446"/>
<organism evidence="2 3">
    <name type="scientific">Isosphaera pallida (strain ATCC 43644 / DSM 9630 / IS1B)</name>
    <dbReference type="NCBI Taxonomy" id="575540"/>
    <lineage>
        <taxon>Bacteria</taxon>
        <taxon>Pseudomonadati</taxon>
        <taxon>Planctomycetota</taxon>
        <taxon>Planctomycetia</taxon>
        <taxon>Isosphaerales</taxon>
        <taxon>Isosphaeraceae</taxon>
        <taxon>Isosphaera</taxon>
    </lineage>
</organism>
<reference evidence="2 3" key="2">
    <citation type="journal article" date="2011" name="Stand. Genomic Sci.">
        <title>Complete genome sequence of Isosphaera pallida type strain (IS1B).</title>
        <authorList>
            <consortium name="US DOE Joint Genome Institute (JGI-PGF)"/>
            <person name="Goker M."/>
            <person name="Cleland D."/>
            <person name="Saunders E."/>
            <person name="Lapidus A."/>
            <person name="Nolan M."/>
            <person name="Lucas S."/>
            <person name="Hammon N."/>
            <person name="Deshpande S."/>
            <person name="Cheng J.F."/>
            <person name="Tapia R."/>
            <person name="Han C."/>
            <person name="Goodwin L."/>
            <person name="Pitluck S."/>
            <person name="Liolios K."/>
            <person name="Pagani I."/>
            <person name="Ivanova N."/>
            <person name="Mavromatis K."/>
            <person name="Pati A."/>
            <person name="Chen A."/>
            <person name="Palaniappan K."/>
            <person name="Land M."/>
            <person name="Hauser L."/>
            <person name="Chang Y.J."/>
            <person name="Jeffries C.D."/>
            <person name="Detter J.C."/>
            <person name="Beck B."/>
            <person name="Woyke T."/>
            <person name="Bristow J."/>
            <person name="Eisen J.A."/>
            <person name="Markowitz V."/>
            <person name="Hugenholtz P."/>
            <person name="Kyrpides N.C."/>
            <person name="Klenk H.P."/>
        </authorList>
    </citation>
    <scope>NUCLEOTIDE SEQUENCE [LARGE SCALE GENOMIC DNA]</scope>
    <source>
        <strain evidence="3">ATCC 43644 / DSM 9630 / IS1B</strain>
    </source>
</reference>
<name>E8QY41_ISOPI</name>
<dbReference type="AlphaFoldDB" id="E8QY41"/>
<dbReference type="RefSeq" id="WP_013564319.1">
    <property type="nucleotide sequence ID" value="NC_014962.1"/>
</dbReference>
<dbReference type="EMBL" id="CP002353">
    <property type="protein sequence ID" value="ADV62031.1"/>
    <property type="molecule type" value="Genomic_DNA"/>
</dbReference>
<dbReference type="STRING" id="575540.Isop_1446"/>